<evidence type="ECO:0000259" key="1">
    <source>
        <dbReference type="Pfam" id="PF13569"/>
    </source>
</evidence>
<sequence>MTDPAALAKMREALERENADHHWHHHYEWDERAVILAEHGELAESLLVSIRRNVAGMDIKGAVEVPPALAVPPLNPVEPWAVRANADAVDEAWAAFLAHLRTAQAGRPSNAWIKRASALLAALGPQAPAALAEWAELAPVTAPEPIPFSWYGESGTHVWDAFNATALKGLLWTLPLLPASASLARAVGRVVERALRKIPGVGPQSPKLANAAVYALSAMEGPDALAQLARLASTVTFKGTLKQIDAALDRRALAMGLTRDRIEEMAVPHYGLTEVGRLAEELDGVTVELLVDPSPRLAWTNAAGKTVKSVPASVRRDHAERLAELKGAVKDIAKMLTAQAERLDSLFLAEREWAMPEWREYYLDHPLVGTLARRLLWLVGDAVCAWDGGLVALDGTPVPDGPVRLWHPIGREIAEVMAARAWLAERGVVQPFKQAHREVYLLTAAEENTGTYSNRYAAHVLRQHQFHALASARGWADKLRLMVDDSYPPATRELARWNLRAEYWVEGAGDDWNTDTTEAGTYLRLITDQVRFYPLDAPTNWAHAGGGGYGVWGTAPGEPLPLDTVPPLVFSEIMRDVDLFVGVASVGNDPTWQDGGPEGRFQNYWREYAFGDLSGTAQTRREILTALVPRLAIADRAHVDGRFLVVRGDLRTYKIHLGSGNILMDPGDQYLCIVPGQAKDGGDKVFLPFEGDRTLAIVLSKALMLARDTEITDPTITRQIRR</sequence>
<evidence type="ECO:0008006" key="5">
    <source>
        <dbReference type="Google" id="ProtNLM"/>
    </source>
</evidence>
<protein>
    <recommendedName>
        <fullName evidence="5">DUF4132 domain-containing protein</fullName>
    </recommendedName>
</protein>
<accession>A0A9W6SWM0</accession>
<dbReference type="EMBL" id="BSTX01000009">
    <property type="protein sequence ID" value="GLZ82076.1"/>
    <property type="molecule type" value="Genomic_DNA"/>
</dbReference>
<proteinExistence type="predicted"/>
<evidence type="ECO:0000313" key="3">
    <source>
        <dbReference type="EMBL" id="GLZ82076.1"/>
    </source>
</evidence>
<name>A0A9W6SWM0_9ACTN</name>
<gene>
    <name evidence="3" type="ORF">Afil01_68830</name>
</gene>
<evidence type="ECO:0000313" key="4">
    <source>
        <dbReference type="Proteomes" id="UP001165079"/>
    </source>
</evidence>
<dbReference type="RefSeq" id="WP_285667659.1">
    <property type="nucleotide sequence ID" value="NZ_BSTX01000009.1"/>
</dbReference>
<dbReference type="Proteomes" id="UP001165079">
    <property type="component" value="Unassembled WGS sequence"/>
</dbReference>
<keyword evidence="4" id="KW-1185">Reference proteome</keyword>
<dbReference type="InterPro" id="IPR056639">
    <property type="entry name" value="DUF7737"/>
</dbReference>
<evidence type="ECO:0000259" key="2">
    <source>
        <dbReference type="Pfam" id="PF24879"/>
    </source>
</evidence>
<comment type="caution">
    <text evidence="3">The sequence shown here is derived from an EMBL/GenBank/DDBJ whole genome shotgun (WGS) entry which is preliminary data.</text>
</comment>
<feature type="domain" description="DUF4132" evidence="1">
    <location>
        <begin position="304"/>
        <end position="475"/>
    </location>
</feature>
<dbReference type="Pfam" id="PF24879">
    <property type="entry name" value="DUF7737"/>
    <property type="match status" value="1"/>
</dbReference>
<feature type="domain" description="DUF7737" evidence="2">
    <location>
        <begin position="617"/>
        <end position="720"/>
    </location>
</feature>
<dbReference type="AlphaFoldDB" id="A0A9W6SWM0"/>
<organism evidence="3 4">
    <name type="scientific">Actinorhabdospora filicis</name>
    <dbReference type="NCBI Taxonomy" id="1785913"/>
    <lineage>
        <taxon>Bacteria</taxon>
        <taxon>Bacillati</taxon>
        <taxon>Actinomycetota</taxon>
        <taxon>Actinomycetes</taxon>
        <taxon>Micromonosporales</taxon>
        <taxon>Micromonosporaceae</taxon>
        <taxon>Actinorhabdospora</taxon>
    </lineage>
</organism>
<reference evidence="3" key="1">
    <citation type="submission" date="2023-03" db="EMBL/GenBank/DDBJ databases">
        <title>Actinorhabdospora filicis NBRC 111898.</title>
        <authorList>
            <person name="Ichikawa N."/>
            <person name="Sato H."/>
            <person name="Tonouchi N."/>
        </authorList>
    </citation>
    <scope>NUCLEOTIDE SEQUENCE</scope>
    <source>
        <strain evidence="3">NBRC 111898</strain>
    </source>
</reference>
<dbReference type="Pfam" id="PF13569">
    <property type="entry name" value="DUF4132"/>
    <property type="match status" value="1"/>
</dbReference>
<dbReference type="InterPro" id="IPR025406">
    <property type="entry name" value="DUF4132"/>
</dbReference>